<proteinExistence type="predicted"/>
<keyword evidence="2" id="KW-1185">Reference proteome</keyword>
<evidence type="ECO:0000313" key="1">
    <source>
        <dbReference type="EMBL" id="MEC5386145.1"/>
    </source>
</evidence>
<accession>A0ABU6K567</accession>
<sequence>MQDSVKVSGVSSMATRLLLADLTQAFSELSAIEVGFTSVGGVDAVKRMQAGEHFDVVVLARDAIDKLAASRHVVAGSGEDWVHSSVAIAMREDAAYVAADSESALRRAVLAHKVGYSTGPSGSALLLLFERWGILEEMRERLVQAPAGISVANLVADGRVDMGFQQLSELTNVPGVRVLGLLPKGCEIVSTFSTAIGTAAEHLSEVREFLTFMHSTDAAEIVHRHGMSPVREN</sequence>
<dbReference type="EMBL" id="JAYXHS010000002">
    <property type="protein sequence ID" value="MEC5386145.1"/>
    <property type="molecule type" value="Genomic_DNA"/>
</dbReference>
<protein>
    <submittedName>
        <fullName evidence="1">Substrate-binding domain-containing protein</fullName>
    </submittedName>
</protein>
<dbReference type="SUPFAM" id="SSF53850">
    <property type="entry name" value="Periplasmic binding protein-like II"/>
    <property type="match status" value="1"/>
</dbReference>
<dbReference type="PANTHER" id="PTHR30632">
    <property type="entry name" value="MOLYBDATE-BINDING PERIPLASMIC PROTEIN"/>
    <property type="match status" value="1"/>
</dbReference>
<dbReference type="RefSeq" id="WP_327599120.1">
    <property type="nucleotide sequence ID" value="NZ_JAYXHS010000002.1"/>
</dbReference>
<dbReference type="Pfam" id="PF13531">
    <property type="entry name" value="SBP_bac_11"/>
    <property type="match status" value="1"/>
</dbReference>
<name>A0ABU6K567_9RHOO</name>
<dbReference type="Proteomes" id="UP001331561">
    <property type="component" value="Unassembled WGS sequence"/>
</dbReference>
<dbReference type="InterPro" id="IPR050682">
    <property type="entry name" value="ModA/WtpA"/>
</dbReference>
<evidence type="ECO:0000313" key="2">
    <source>
        <dbReference type="Proteomes" id="UP001331561"/>
    </source>
</evidence>
<organism evidence="1 2">
    <name type="scientific">Uliginosibacterium silvisoli</name>
    <dbReference type="NCBI Taxonomy" id="3114758"/>
    <lineage>
        <taxon>Bacteria</taxon>
        <taxon>Pseudomonadati</taxon>
        <taxon>Pseudomonadota</taxon>
        <taxon>Betaproteobacteria</taxon>
        <taxon>Rhodocyclales</taxon>
        <taxon>Zoogloeaceae</taxon>
        <taxon>Uliginosibacterium</taxon>
    </lineage>
</organism>
<dbReference type="PANTHER" id="PTHR30632:SF11">
    <property type="entry name" value="BLR4797 PROTEIN"/>
    <property type="match status" value="1"/>
</dbReference>
<dbReference type="Gene3D" id="3.40.190.10">
    <property type="entry name" value="Periplasmic binding protein-like II"/>
    <property type="match status" value="2"/>
</dbReference>
<comment type="caution">
    <text evidence="1">The sequence shown here is derived from an EMBL/GenBank/DDBJ whole genome shotgun (WGS) entry which is preliminary data.</text>
</comment>
<reference evidence="1 2" key="1">
    <citation type="submission" date="2024-01" db="EMBL/GenBank/DDBJ databases">
        <title>Uliginosibacterium soil sp. nov.</title>
        <authorList>
            <person name="Lv Y."/>
        </authorList>
    </citation>
    <scope>NUCLEOTIDE SEQUENCE [LARGE SCALE GENOMIC DNA]</scope>
    <source>
        <strain evidence="1 2">H3</strain>
    </source>
</reference>
<gene>
    <name evidence="1" type="ORF">VVD49_10435</name>
</gene>